<organism evidence="3 4">
    <name type="scientific">Pleomassaria siparia CBS 279.74</name>
    <dbReference type="NCBI Taxonomy" id="1314801"/>
    <lineage>
        <taxon>Eukaryota</taxon>
        <taxon>Fungi</taxon>
        <taxon>Dikarya</taxon>
        <taxon>Ascomycota</taxon>
        <taxon>Pezizomycotina</taxon>
        <taxon>Dothideomycetes</taxon>
        <taxon>Pleosporomycetidae</taxon>
        <taxon>Pleosporales</taxon>
        <taxon>Pleomassariaceae</taxon>
        <taxon>Pleomassaria</taxon>
    </lineage>
</organism>
<feature type="compositionally biased region" description="Basic and acidic residues" evidence="1">
    <location>
        <begin position="89"/>
        <end position="98"/>
    </location>
</feature>
<evidence type="ECO:0000313" key="3">
    <source>
        <dbReference type="EMBL" id="KAF2711564.1"/>
    </source>
</evidence>
<accession>A0A6G1KFG5</accession>
<evidence type="ECO:0000256" key="2">
    <source>
        <dbReference type="SAM" id="Phobius"/>
    </source>
</evidence>
<protein>
    <submittedName>
        <fullName evidence="3">Uncharacterized protein</fullName>
    </submittedName>
</protein>
<evidence type="ECO:0000313" key="4">
    <source>
        <dbReference type="Proteomes" id="UP000799428"/>
    </source>
</evidence>
<feature type="transmembrane region" description="Helical" evidence="2">
    <location>
        <begin position="15"/>
        <end position="42"/>
    </location>
</feature>
<dbReference type="Proteomes" id="UP000799428">
    <property type="component" value="Unassembled WGS sequence"/>
</dbReference>
<feature type="compositionally biased region" description="Basic residues" evidence="1">
    <location>
        <begin position="111"/>
        <end position="121"/>
    </location>
</feature>
<gene>
    <name evidence="3" type="ORF">K504DRAFT_224068</name>
</gene>
<dbReference type="EMBL" id="MU005767">
    <property type="protein sequence ID" value="KAF2711564.1"/>
    <property type="molecule type" value="Genomic_DNA"/>
</dbReference>
<keyword evidence="2" id="KW-0472">Membrane</keyword>
<keyword evidence="4" id="KW-1185">Reference proteome</keyword>
<dbReference type="AlphaFoldDB" id="A0A6G1KFG5"/>
<proteinExistence type="predicted"/>
<sequence>MYASFRLMFFFWEQIIIIVVIVCLKYFPTLSTIVVMVAVLLAQALEMRQIMTIFRKIIIEFITNTTVLPKVPCAHTFSHWDKEEEEEEEKKGKREEKANGQTIVLPDRILSKRRRAPDRPL</sequence>
<name>A0A6G1KFG5_9PLEO</name>
<keyword evidence="2" id="KW-0812">Transmembrane</keyword>
<reference evidence="3" key="1">
    <citation type="journal article" date="2020" name="Stud. Mycol.">
        <title>101 Dothideomycetes genomes: a test case for predicting lifestyles and emergence of pathogens.</title>
        <authorList>
            <person name="Haridas S."/>
            <person name="Albert R."/>
            <person name="Binder M."/>
            <person name="Bloem J."/>
            <person name="Labutti K."/>
            <person name="Salamov A."/>
            <person name="Andreopoulos B."/>
            <person name="Baker S."/>
            <person name="Barry K."/>
            <person name="Bills G."/>
            <person name="Bluhm B."/>
            <person name="Cannon C."/>
            <person name="Castanera R."/>
            <person name="Culley D."/>
            <person name="Daum C."/>
            <person name="Ezra D."/>
            <person name="Gonzalez J."/>
            <person name="Henrissat B."/>
            <person name="Kuo A."/>
            <person name="Liang C."/>
            <person name="Lipzen A."/>
            <person name="Lutzoni F."/>
            <person name="Magnuson J."/>
            <person name="Mondo S."/>
            <person name="Nolan M."/>
            <person name="Ohm R."/>
            <person name="Pangilinan J."/>
            <person name="Park H.-J."/>
            <person name="Ramirez L."/>
            <person name="Alfaro M."/>
            <person name="Sun H."/>
            <person name="Tritt A."/>
            <person name="Yoshinaga Y."/>
            <person name="Zwiers L.-H."/>
            <person name="Turgeon B."/>
            <person name="Goodwin S."/>
            <person name="Spatafora J."/>
            <person name="Crous P."/>
            <person name="Grigoriev I."/>
        </authorList>
    </citation>
    <scope>NUCLEOTIDE SEQUENCE</scope>
    <source>
        <strain evidence="3">CBS 279.74</strain>
    </source>
</reference>
<evidence type="ECO:0000256" key="1">
    <source>
        <dbReference type="SAM" id="MobiDB-lite"/>
    </source>
</evidence>
<feature type="region of interest" description="Disordered" evidence="1">
    <location>
        <begin position="79"/>
        <end position="121"/>
    </location>
</feature>
<keyword evidence="2" id="KW-1133">Transmembrane helix</keyword>